<dbReference type="Proteomes" id="UP000650081">
    <property type="component" value="Unassembled WGS sequence"/>
</dbReference>
<proteinExistence type="predicted"/>
<evidence type="ECO:0000256" key="1">
    <source>
        <dbReference type="SAM" id="SignalP"/>
    </source>
</evidence>
<reference evidence="2" key="1">
    <citation type="submission" date="2020-08" db="EMBL/GenBank/DDBJ databases">
        <title>Lewinella bacteria from marine environments.</title>
        <authorList>
            <person name="Zhong Y."/>
        </authorList>
    </citation>
    <scope>NUCLEOTIDE SEQUENCE</scope>
    <source>
        <strain evidence="2">KCTC 42187</strain>
    </source>
</reference>
<dbReference type="Pfam" id="PF14060">
    <property type="entry name" value="DUF4252"/>
    <property type="match status" value="1"/>
</dbReference>
<evidence type="ECO:0000313" key="3">
    <source>
        <dbReference type="Proteomes" id="UP000650081"/>
    </source>
</evidence>
<dbReference type="InterPro" id="IPR025348">
    <property type="entry name" value="DUF4252"/>
</dbReference>
<keyword evidence="1" id="KW-0732">Signal</keyword>
<organism evidence="2 3">
    <name type="scientific">Neolewinella lacunae</name>
    <dbReference type="NCBI Taxonomy" id="1517758"/>
    <lineage>
        <taxon>Bacteria</taxon>
        <taxon>Pseudomonadati</taxon>
        <taxon>Bacteroidota</taxon>
        <taxon>Saprospiria</taxon>
        <taxon>Saprospirales</taxon>
        <taxon>Lewinellaceae</taxon>
        <taxon>Neolewinella</taxon>
    </lineage>
</organism>
<comment type="caution">
    <text evidence="2">The sequence shown here is derived from an EMBL/GenBank/DDBJ whole genome shotgun (WGS) entry which is preliminary data.</text>
</comment>
<protein>
    <submittedName>
        <fullName evidence="2">DUF4252 domain-containing protein</fullName>
    </submittedName>
</protein>
<dbReference type="AlphaFoldDB" id="A0A923PLG9"/>
<keyword evidence="3" id="KW-1185">Reference proteome</keyword>
<evidence type="ECO:0000313" key="2">
    <source>
        <dbReference type="EMBL" id="MBC6995594.1"/>
    </source>
</evidence>
<name>A0A923PLG9_9BACT</name>
<accession>A0A923PLG9</accession>
<feature type="chain" id="PRO_5038071261" evidence="1">
    <location>
        <begin position="21"/>
        <end position="177"/>
    </location>
</feature>
<sequence>MFRTLLILLCLGALPSILPAQNPVVRDFIRQHRKGGENIAVRVPGWLISLASDIGDLATDEPEEELIFALAQEFGTTRLLTFNTRDFATDRDVTKLLHDLESDYAYERWASFRGPEGERVQLTVRMDDEVISEIVAIVSDPSEERTFFAHSRTDLTAEELGHILNRLMAEEDTTGID</sequence>
<feature type="signal peptide" evidence="1">
    <location>
        <begin position="1"/>
        <end position="20"/>
    </location>
</feature>
<dbReference type="RefSeq" id="WP_187467624.1">
    <property type="nucleotide sequence ID" value="NZ_JACSIT010000139.1"/>
</dbReference>
<dbReference type="EMBL" id="JACSIT010000139">
    <property type="protein sequence ID" value="MBC6995594.1"/>
    <property type="molecule type" value="Genomic_DNA"/>
</dbReference>
<gene>
    <name evidence="2" type="ORF">H9S92_15610</name>
</gene>